<evidence type="ECO:0000256" key="1">
    <source>
        <dbReference type="SAM" id="MobiDB-lite"/>
    </source>
</evidence>
<evidence type="ECO:0000313" key="3">
    <source>
        <dbReference type="Proteomes" id="UP000499080"/>
    </source>
</evidence>
<dbReference type="Proteomes" id="UP000499080">
    <property type="component" value="Unassembled WGS sequence"/>
</dbReference>
<protein>
    <submittedName>
        <fullName evidence="2">Uncharacterized protein</fullName>
    </submittedName>
</protein>
<evidence type="ECO:0000313" key="2">
    <source>
        <dbReference type="EMBL" id="GBN34184.1"/>
    </source>
</evidence>
<name>A0A4Y2N6D3_ARAVE</name>
<organism evidence="2 3">
    <name type="scientific">Araneus ventricosus</name>
    <name type="common">Orbweaver spider</name>
    <name type="synonym">Epeira ventricosa</name>
    <dbReference type="NCBI Taxonomy" id="182803"/>
    <lineage>
        <taxon>Eukaryota</taxon>
        <taxon>Metazoa</taxon>
        <taxon>Ecdysozoa</taxon>
        <taxon>Arthropoda</taxon>
        <taxon>Chelicerata</taxon>
        <taxon>Arachnida</taxon>
        <taxon>Araneae</taxon>
        <taxon>Araneomorphae</taxon>
        <taxon>Entelegynae</taxon>
        <taxon>Araneoidea</taxon>
        <taxon>Araneidae</taxon>
        <taxon>Araneus</taxon>
    </lineage>
</organism>
<proteinExistence type="predicted"/>
<dbReference type="AlphaFoldDB" id="A0A4Y2N6D3"/>
<reference evidence="2 3" key="1">
    <citation type="journal article" date="2019" name="Sci. Rep.">
        <title>Orb-weaving spider Araneus ventricosus genome elucidates the spidroin gene catalogue.</title>
        <authorList>
            <person name="Kono N."/>
            <person name="Nakamura H."/>
            <person name="Ohtoshi R."/>
            <person name="Moran D.A.P."/>
            <person name="Shinohara A."/>
            <person name="Yoshida Y."/>
            <person name="Fujiwara M."/>
            <person name="Mori M."/>
            <person name="Tomita M."/>
            <person name="Arakawa K."/>
        </authorList>
    </citation>
    <scope>NUCLEOTIDE SEQUENCE [LARGE SCALE GENOMIC DNA]</scope>
</reference>
<sequence length="110" mass="12099">MTRTIPEPIPSSPNFSTTSMIGRLTIDSLVDQITLGPHICRFLDGIGFRIWHQYCPEAEPLPPGHLGSVSSGLVLRGRLRGWMVPDSKPSKTAVYEGPVQSGVESQKSYY</sequence>
<accession>A0A4Y2N6D3</accession>
<keyword evidence="3" id="KW-1185">Reference proteome</keyword>
<feature type="region of interest" description="Disordered" evidence="1">
    <location>
        <begin position="87"/>
        <end position="110"/>
    </location>
</feature>
<gene>
    <name evidence="2" type="ORF">AVEN_138973_1</name>
</gene>
<comment type="caution">
    <text evidence="2">The sequence shown here is derived from an EMBL/GenBank/DDBJ whole genome shotgun (WGS) entry which is preliminary data.</text>
</comment>
<dbReference type="EMBL" id="BGPR01008492">
    <property type="protein sequence ID" value="GBN34184.1"/>
    <property type="molecule type" value="Genomic_DNA"/>
</dbReference>